<sequence>MLTIRMNRIRRSLTTVGLVLIISVCVNEALECNPGCNPEYSYCETPGKCRCRPGWSGDACEQCVLLPGCLHGTCESAWQCICETGWTGSLCDQDANQCLSQPCAENSTCIQTDQGGYLCLCPLGNGGDSCQMQQGPCITNGSPCRNGGTCEDARGLSPYPSCTCPLRFSGDFCEIDKDSCDPDPCVNGGMCVDHGATFTCSCPAGFSGLTCNHSDVAVISPCTGSPCGHGSTCVVENQTDSTRPYRCLCPPAFTFTGRGCVPEQQPHKPNAKLKPAKLLDRRPNPQHYGTPDHSFHKLLRPPERELVKISLKEEVHTPTADSLVTRSQIICFGTLGLLTCLVILGTTGIIFFSRCEAWLANAKYSQLVRQQREHLLGPEDIHGGHSVNVILPEKIKLTSFGKHYTSI</sequence>
<protein>
    <submittedName>
        <fullName evidence="1">Uncharacterized protein</fullName>
    </submittedName>
</protein>
<comment type="caution">
    <text evidence="1">The sequence shown here is derived from an EMBL/GenBank/DDBJ whole genome shotgun (WGS) entry which is preliminary data.</text>
</comment>
<gene>
    <name evidence="1" type="ORF">DPEC_G00317710</name>
</gene>
<dbReference type="Proteomes" id="UP001157502">
    <property type="component" value="Chromosome 30"/>
</dbReference>
<evidence type="ECO:0000313" key="1">
    <source>
        <dbReference type="EMBL" id="KAJ7989267.1"/>
    </source>
</evidence>
<proteinExistence type="predicted"/>
<dbReference type="EMBL" id="CM055757">
    <property type="protein sequence ID" value="KAJ7989267.1"/>
    <property type="molecule type" value="Genomic_DNA"/>
</dbReference>
<organism evidence="1 2">
    <name type="scientific">Dallia pectoralis</name>
    <name type="common">Alaska blackfish</name>
    <dbReference type="NCBI Taxonomy" id="75939"/>
    <lineage>
        <taxon>Eukaryota</taxon>
        <taxon>Metazoa</taxon>
        <taxon>Chordata</taxon>
        <taxon>Craniata</taxon>
        <taxon>Vertebrata</taxon>
        <taxon>Euteleostomi</taxon>
        <taxon>Actinopterygii</taxon>
        <taxon>Neopterygii</taxon>
        <taxon>Teleostei</taxon>
        <taxon>Protacanthopterygii</taxon>
        <taxon>Esociformes</taxon>
        <taxon>Umbridae</taxon>
        <taxon>Dallia</taxon>
    </lineage>
</organism>
<name>A0ACC2FDA1_DALPE</name>
<keyword evidence="2" id="KW-1185">Reference proteome</keyword>
<reference evidence="1" key="1">
    <citation type="submission" date="2021-05" db="EMBL/GenBank/DDBJ databases">
        <authorList>
            <person name="Pan Q."/>
            <person name="Jouanno E."/>
            <person name="Zahm M."/>
            <person name="Klopp C."/>
            <person name="Cabau C."/>
            <person name="Louis A."/>
            <person name="Berthelot C."/>
            <person name="Parey E."/>
            <person name="Roest Crollius H."/>
            <person name="Montfort J."/>
            <person name="Robinson-Rechavi M."/>
            <person name="Bouchez O."/>
            <person name="Lampietro C."/>
            <person name="Lopez Roques C."/>
            <person name="Donnadieu C."/>
            <person name="Postlethwait J."/>
            <person name="Bobe J."/>
            <person name="Dillon D."/>
            <person name="Chandos A."/>
            <person name="von Hippel F."/>
            <person name="Guiguen Y."/>
        </authorList>
    </citation>
    <scope>NUCLEOTIDE SEQUENCE</scope>
    <source>
        <strain evidence="1">YG-Jan2019</strain>
    </source>
</reference>
<accession>A0ACC2FDA1</accession>
<evidence type="ECO:0000313" key="2">
    <source>
        <dbReference type="Proteomes" id="UP001157502"/>
    </source>
</evidence>